<dbReference type="Proteomes" id="UP001054945">
    <property type="component" value="Unassembled WGS sequence"/>
</dbReference>
<comment type="caution">
    <text evidence="2">The sequence shown here is derived from an EMBL/GenBank/DDBJ whole genome shotgun (WGS) entry which is preliminary data.</text>
</comment>
<evidence type="ECO:0000313" key="3">
    <source>
        <dbReference type="Proteomes" id="UP001054945"/>
    </source>
</evidence>
<feature type="compositionally biased region" description="Basic residues" evidence="1">
    <location>
        <begin position="68"/>
        <end position="77"/>
    </location>
</feature>
<gene>
    <name evidence="2" type="ORF">CEXT_60291</name>
</gene>
<dbReference type="EMBL" id="BPLR01008045">
    <property type="protein sequence ID" value="GIY21653.1"/>
    <property type="molecule type" value="Genomic_DNA"/>
</dbReference>
<protein>
    <submittedName>
        <fullName evidence="2">Uncharacterized protein</fullName>
    </submittedName>
</protein>
<feature type="region of interest" description="Disordered" evidence="1">
    <location>
        <begin position="68"/>
        <end position="100"/>
    </location>
</feature>
<accession>A0AAV4RH50</accession>
<sequence>MQKGLSFRPSPPDFERGVCCCCCGGVGEVLTPVHFGEGGRCPFLPVLPSGVLGTDDYHSVRMDGMISHHRKAKKSRCHQQAELESSPVGTIKANSAKKNN</sequence>
<evidence type="ECO:0000256" key="1">
    <source>
        <dbReference type="SAM" id="MobiDB-lite"/>
    </source>
</evidence>
<reference evidence="2 3" key="1">
    <citation type="submission" date="2021-06" db="EMBL/GenBank/DDBJ databases">
        <title>Caerostris extrusa draft genome.</title>
        <authorList>
            <person name="Kono N."/>
            <person name="Arakawa K."/>
        </authorList>
    </citation>
    <scope>NUCLEOTIDE SEQUENCE [LARGE SCALE GENOMIC DNA]</scope>
</reference>
<proteinExistence type="predicted"/>
<dbReference type="AlphaFoldDB" id="A0AAV4RH50"/>
<keyword evidence="3" id="KW-1185">Reference proteome</keyword>
<evidence type="ECO:0000313" key="2">
    <source>
        <dbReference type="EMBL" id="GIY21653.1"/>
    </source>
</evidence>
<organism evidence="2 3">
    <name type="scientific">Caerostris extrusa</name>
    <name type="common">Bark spider</name>
    <name type="synonym">Caerostris bankana</name>
    <dbReference type="NCBI Taxonomy" id="172846"/>
    <lineage>
        <taxon>Eukaryota</taxon>
        <taxon>Metazoa</taxon>
        <taxon>Ecdysozoa</taxon>
        <taxon>Arthropoda</taxon>
        <taxon>Chelicerata</taxon>
        <taxon>Arachnida</taxon>
        <taxon>Araneae</taxon>
        <taxon>Araneomorphae</taxon>
        <taxon>Entelegynae</taxon>
        <taxon>Araneoidea</taxon>
        <taxon>Araneidae</taxon>
        <taxon>Caerostris</taxon>
    </lineage>
</organism>
<name>A0AAV4RH50_CAEEX</name>